<proteinExistence type="predicted"/>
<dbReference type="AlphaFoldDB" id="A0A2U9C0H9"/>
<keyword evidence="3" id="KW-1185">Reference proteome</keyword>
<evidence type="ECO:0000313" key="3">
    <source>
        <dbReference type="Proteomes" id="UP000246464"/>
    </source>
</evidence>
<evidence type="ECO:0000256" key="1">
    <source>
        <dbReference type="SAM" id="MobiDB-lite"/>
    </source>
</evidence>
<feature type="region of interest" description="Disordered" evidence="1">
    <location>
        <begin position="51"/>
        <end position="84"/>
    </location>
</feature>
<organism evidence="2 3">
    <name type="scientific">Scophthalmus maximus</name>
    <name type="common">Turbot</name>
    <name type="synonym">Psetta maxima</name>
    <dbReference type="NCBI Taxonomy" id="52904"/>
    <lineage>
        <taxon>Eukaryota</taxon>
        <taxon>Metazoa</taxon>
        <taxon>Chordata</taxon>
        <taxon>Craniata</taxon>
        <taxon>Vertebrata</taxon>
        <taxon>Euteleostomi</taxon>
        <taxon>Actinopterygii</taxon>
        <taxon>Neopterygii</taxon>
        <taxon>Teleostei</taxon>
        <taxon>Neoteleostei</taxon>
        <taxon>Acanthomorphata</taxon>
        <taxon>Carangaria</taxon>
        <taxon>Pleuronectiformes</taxon>
        <taxon>Pleuronectoidei</taxon>
        <taxon>Scophthalmidae</taxon>
        <taxon>Scophthalmus</taxon>
    </lineage>
</organism>
<dbReference type="Proteomes" id="UP000246464">
    <property type="component" value="Chromosome 11"/>
</dbReference>
<accession>A0A2U9C0H9</accession>
<reference evidence="2 3" key="1">
    <citation type="submission" date="2017-12" db="EMBL/GenBank/DDBJ databases">
        <title>Integrating genomic resources of turbot (Scophthalmus maximus) in depth evaluation of genetic and physical mapping variation across individuals.</title>
        <authorList>
            <person name="Martinez P."/>
        </authorList>
    </citation>
    <scope>NUCLEOTIDE SEQUENCE [LARGE SCALE GENOMIC DNA]</scope>
</reference>
<name>A0A2U9C0H9_SCOMX</name>
<evidence type="ECO:0000313" key="2">
    <source>
        <dbReference type="EMBL" id="AWP09146.1"/>
    </source>
</evidence>
<dbReference type="EMBL" id="CP026253">
    <property type="protein sequence ID" value="AWP09146.1"/>
    <property type="molecule type" value="Genomic_DNA"/>
</dbReference>
<protein>
    <submittedName>
        <fullName evidence="2">Uncharacterized protein</fullName>
    </submittedName>
</protein>
<gene>
    <name evidence="2" type="ORF">SMAX5B_016614</name>
</gene>
<sequence>MYPEFRGPQAAALRLRRGRARSSRRRKLSYVNEGGGYGYYASSPFWEAAKGNRRCGSSSGKEETRTRRGGTKMRPEDGHRGARSTLGNADGRCLRCESYDAHCKSAAENYSRTLNTYTKTVSELMLGFKTVLERFPELMFDTGDERLHCMVQAALGRNALVREMVRLAARRGHAWGLPGLNDSEEYGEERPRRPVVASVCEALNSCYKDGEALRLILERYTDLYVRYMEVW</sequence>